<protein>
    <submittedName>
        <fullName evidence="2">Uncharacterized protein</fullName>
    </submittedName>
</protein>
<dbReference type="Proteomes" id="UP000294927">
    <property type="component" value="Unassembled WGS sequence"/>
</dbReference>
<evidence type="ECO:0000313" key="3">
    <source>
        <dbReference type="Proteomes" id="UP000294927"/>
    </source>
</evidence>
<feature type="region of interest" description="Disordered" evidence="1">
    <location>
        <begin position="1"/>
        <end position="65"/>
    </location>
</feature>
<evidence type="ECO:0000256" key="1">
    <source>
        <dbReference type="SAM" id="MobiDB-lite"/>
    </source>
</evidence>
<accession>A0A4R7UX34</accession>
<comment type="caution">
    <text evidence="2">The sequence shown here is derived from an EMBL/GenBank/DDBJ whole genome shotgun (WGS) entry which is preliminary data.</text>
</comment>
<organism evidence="2 3">
    <name type="scientific">Actinophytocola oryzae</name>
    <dbReference type="NCBI Taxonomy" id="502181"/>
    <lineage>
        <taxon>Bacteria</taxon>
        <taxon>Bacillati</taxon>
        <taxon>Actinomycetota</taxon>
        <taxon>Actinomycetes</taxon>
        <taxon>Pseudonocardiales</taxon>
        <taxon>Pseudonocardiaceae</taxon>
    </lineage>
</organism>
<name>A0A4R7UX34_9PSEU</name>
<keyword evidence="3" id="KW-1185">Reference proteome</keyword>
<evidence type="ECO:0000313" key="2">
    <source>
        <dbReference type="EMBL" id="TDV41378.1"/>
    </source>
</evidence>
<gene>
    <name evidence="2" type="ORF">CLV71_12068</name>
</gene>
<feature type="compositionally biased region" description="Polar residues" evidence="1">
    <location>
        <begin position="102"/>
        <end position="113"/>
    </location>
</feature>
<dbReference type="EMBL" id="SOCP01000020">
    <property type="protein sequence ID" value="TDV41378.1"/>
    <property type="molecule type" value="Genomic_DNA"/>
</dbReference>
<feature type="compositionally biased region" description="Polar residues" evidence="1">
    <location>
        <begin position="129"/>
        <end position="151"/>
    </location>
</feature>
<proteinExistence type="predicted"/>
<sequence length="258" mass="27213">MPTLPGDPDRAGSLTTADRTPTHTPTGASRASRSTTTRARRPMPTFTRDPGRAGSLTTGIRTPTIQAFRAGKSITRRPPPMRAAVGGASRVGGVTGVRAPITGTSRASRSTTIRGRRPPALTRDPRRASSLTGARTPTTEAPRASMTTTRGRPSLRAAAGGARRAVRAPGFVVVGDGCRGGDLGGVTRGDRGGFPRRILFGRCGVLLQGVRDRFRRFGDALFGSARFGGSFQVGGHVGHCRRWISGYPVATPRSYLIR</sequence>
<feature type="compositionally biased region" description="Polar residues" evidence="1">
    <location>
        <begin position="55"/>
        <end position="65"/>
    </location>
</feature>
<feature type="region of interest" description="Disordered" evidence="1">
    <location>
        <begin position="95"/>
        <end position="161"/>
    </location>
</feature>
<feature type="compositionally biased region" description="Low complexity" evidence="1">
    <location>
        <begin position="15"/>
        <end position="48"/>
    </location>
</feature>
<reference evidence="2 3" key="1">
    <citation type="submission" date="2019-03" db="EMBL/GenBank/DDBJ databases">
        <title>Genomic Encyclopedia of Archaeal and Bacterial Type Strains, Phase II (KMG-II): from individual species to whole genera.</title>
        <authorList>
            <person name="Goeker M."/>
        </authorList>
    </citation>
    <scope>NUCLEOTIDE SEQUENCE [LARGE SCALE GENOMIC DNA]</scope>
    <source>
        <strain evidence="2 3">DSM 45499</strain>
    </source>
</reference>
<dbReference type="AlphaFoldDB" id="A0A4R7UX34"/>